<dbReference type="InterPro" id="IPR053905">
    <property type="entry name" value="EF-G-like_DII"/>
</dbReference>
<dbReference type="GO" id="GO:0003924">
    <property type="term" value="F:GTPase activity"/>
    <property type="evidence" value="ECO:0007669"/>
    <property type="project" value="InterPro"/>
</dbReference>
<dbReference type="NCBIfam" id="TIGR00231">
    <property type="entry name" value="small_GTP"/>
    <property type="match status" value="1"/>
</dbReference>
<dbReference type="GO" id="GO:0003746">
    <property type="term" value="F:translation elongation factor activity"/>
    <property type="evidence" value="ECO:0007669"/>
    <property type="project" value="UniProtKB-KW"/>
</dbReference>
<evidence type="ECO:0000313" key="4">
    <source>
        <dbReference type="EMBL" id="HIT50461.1"/>
    </source>
</evidence>
<reference evidence="4" key="2">
    <citation type="journal article" date="2021" name="PeerJ">
        <title>Extensive microbial diversity within the chicken gut microbiome revealed by metagenomics and culture.</title>
        <authorList>
            <person name="Gilroy R."/>
            <person name="Ravi A."/>
            <person name="Getino M."/>
            <person name="Pursley I."/>
            <person name="Horton D.L."/>
            <person name="Alikhan N.F."/>
            <person name="Baker D."/>
            <person name="Gharbi K."/>
            <person name="Hall N."/>
            <person name="Watson M."/>
            <person name="Adriaenssens E.M."/>
            <person name="Foster-Nyarko E."/>
            <person name="Jarju S."/>
            <person name="Secka A."/>
            <person name="Antonio M."/>
            <person name="Oren A."/>
            <person name="Chaudhuri R.R."/>
            <person name="La Ragione R."/>
            <person name="Hildebrand F."/>
            <person name="Pallen M.J."/>
        </authorList>
    </citation>
    <scope>NUCLEOTIDE SEQUENCE</scope>
    <source>
        <strain evidence="4">ChiW17-6978</strain>
    </source>
</reference>
<dbReference type="GO" id="GO:0005525">
    <property type="term" value="F:GTP binding"/>
    <property type="evidence" value="ECO:0007669"/>
    <property type="project" value="UniProtKB-KW"/>
</dbReference>
<dbReference type="InterPro" id="IPR005225">
    <property type="entry name" value="Small_GTP-bd"/>
</dbReference>
<dbReference type="FunFam" id="3.30.230.10:FF:000003">
    <property type="entry name" value="Elongation factor G"/>
    <property type="match status" value="1"/>
</dbReference>
<keyword evidence="2" id="KW-0342">GTP-binding</keyword>
<dbReference type="InterPro" id="IPR035647">
    <property type="entry name" value="EFG_III/V"/>
</dbReference>
<dbReference type="InterPro" id="IPR027417">
    <property type="entry name" value="P-loop_NTPase"/>
</dbReference>
<gene>
    <name evidence="4" type="ORF">IAD46_05480</name>
</gene>
<dbReference type="InterPro" id="IPR000640">
    <property type="entry name" value="EFG_V-like"/>
</dbReference>
<evidence type="ECO:0000256" key="2">
    <source>
        <dbReference type="ARBA" id="ARBA00023134"/>
    </source>
</evidence>
<dbReference type="Gene3D" id="3.30.230.10">
    <property type="match status" value="1"/>
</dbReference>
<name>A0A9D1KJC1_9MOLU</name>
<dbReference type="EMBL" id="DVLF01000173">
    <property type="protein sequence ID" value="HIT50461.1"/>
    <property type="molecule type" value="Genomic_DNA"/>
</dbReference>
<dbReference type="SMART" id="SM00889">
    <property type="entry name" value="EFG_IV"/>
    <property type="match status" value="1"/>
</dbReference>
<keyword evidence="4" id="KW-0648">Protein biosynthesis</keyword>
<dbReference type="SUPFAM" id="SSF50447">
    <property type="entry name" value="Translation proteins"/>
    <property type="match status" value="1"/>
</dbReference>
<dbReference type="SUPFAM" id="SSF54980">
    <property type="entry name" value="EF-G C-terminal domain-like"/>
    <property type="match status" value="2"/>
</dbReference>
<dbReference type="CDD" id="cd04170">
    <property type="entry name" value="EF-G_bact"/>
    <property type="match status" value="1"/>
</dbReference>
<keyword evidence="1" id="KW-0547">Nucleotide-binding</keyword>
<dbReference type="Gene3D" id="3.30.70.240">
    <property type="match status" value="1"/>
</dbReference>
<dbReference type="InterPro" id="IPR005517">
    <property type="entry name" value="Transl_elong_EFG/EF2_IV"/>
</dbReference>
<dbReference type="Pfam" id="PF22042">
    <property type="entry name" value="EF-G_D2"/>
    <property type="match status" value="1"/>
</dbReference>
<dbReference type="CDD" id="cd03713">
    <property type="entry name" value="EFG_mtEFG_C"/>
    <property type="match status" value="1"/>
</dbReference>
<dbReference type="SMART" id="SM00838">
    <property type="entry name" value="EFG_C"/>
    <property type="match status" value="1"/>
</dbReference>
<dbReference type="AlphaFoldDB" id="A0A9D1KJC1"/>
<comment type="caution">
    <text evidence="4">The sequence shown here is derived from an EMBL/GenBank/DDBJ whole genome shotgun (WGS) entry which is preliminary data.</text>
</comment>
<dbReference type="NCBIfam" id="NF009381">
    <property type="entry name" value="PRK12740.1-5"/>
    <property type="match status" value="1"/>
</dbReference>
<dbReference type="SUPFAM" id="SSF54211">
    <property type="entry name" value="Ribosomal protein S5 domain 2-like"/>
    <property type="match status" value="1"/>
</dbReference>
<feature type="domain" description="Tr-type G" evidence="3">
    <location>
        <begin position="6"/>
        <end position="277"/>
    </location>
</feature>
<dbReference type="Gene3D" id="2.40.30.10">
    <property type="entry name" value="Translation factors"/>
    <property type="match status" value="1"/>
</dbReference>
<evidence type="ECO:0000313" key="5">
    <source>
        <dbReference type="Proteomes" id="UP000886758"/>
    </source>
</evidence>
<dbReference type="SUPFAM" id="SSF52540">
    <property type="entry name" value="P-loop containing nucleoside triphosphate hydrolases"/>
    <property type="match status" value="1"/>
</dbReference>
<dbReference type="InterPro" id="IPR041095">
    <property type="entry name" value="EFG_II"/>
</dbReference>
<dbReference type="Gene3D" id="3.30.70.870">
    <property type="entry name" value="Elongation Factor G (Translational Gtpase), domain 3"/>
    <property type="match status" value="1"/>
</dbReference>
<organism evidence="4 5">
    <name type="scientific">Candidatus Pelethenecus faecipullorum</name>
    <dbReference type="NCBI Taxonomy" id="2840900"/>
    <lineage>
        <taxon>Bacteria</taxon>
        <taxon>Bacillati</taxon>
        <taxon>Mycoplasmatota</taxon>
        <taxon>Mollicutes</taxon>
        <taxon>Candidatus Pelethenecus</taxon>
    </lineage>
</organism>
<dbReference type="Gene3D" id="3.40.50.300">
    <property type="entry name" value="P-loop containing nucleotide triphosphate hydrolases"/>
    <property type="match status" value="1"/>
</dbReference>
<evidence type="ECO:0000259" key="3">
    <source>
        <dbReference type="PROSITE" id="PS51722"/>
    </source>
</evidence>
<dbReference type="InterPro" id="IPR047872">
    <property type="entry name" value="EFG_IV"/>
</dbReference>
<dbReference type="PROSITE" id="PS51722">
    <property type="entry name" value="G_TR_2"/>
    <property type="match status" value="1"/>
</dbReference>
<dbReference type="PRINTS" id="PR00315">
    <property type="entry name" value="ELONGATNFCT"/>
</dbReference>
<dbReference type="Pfam" id="PF14492">
    <property type="entry name" value="EFG_III"/>
    <property type="match status" value="1"/>
</dbReference>
<dbReference type="Proteomes" id="UP000886758">
    <property type="component" value="Unassembled WGS sequence"/>
</dbReference>
<dbReference type="Pfam" id="PF00009">
    <property type="entry name" value="GTP_EFTU"/>
    <property type="match status" value="1"/>
</dbReference>
<dbReference type="InterPro" id="IPR009000">
    <property type="entry name" value="Transl_B-barrel_sf"/>
</dbReference>
<protein>
    <submittedName>
        <fullName evidence="4">Elongation factor G</fullName>
    </submittedName>
</protein>
<dbReference type="Pfam" id="PF00679">
    <property type="entry name" value="EFG_C"/>
    <property type="match status" value="1"/>
</dbReference>
<dbReference type="PANTHER" id="PTHR43261:SF6">
    <property type="entry name" value="ELONGATION FACTOR G-LIKE PROTEIN"/>
    <property type="match status" value="1"/>
</dbReference>
<proteinExistence type="predicted"/>
<reference evidence="4" key="1">
    <citation type="submission" date="2020-10" db="EMBL/GenBank/DDBJ databases">
        <authorList>
            <person name="Gilroy R."/>
        </authorList>
    </citation>
    <scope>NUCLEOTIDE SEQUENCE</scope>
    <source>
        <strain evidence="4">ChiW17-6978</strain>
    </source>
</reference>
<accession>A0A9D1KJC1</accession>
<dbReference type="PANTHER" id="PTHR43261">
    <property type="entry name" value="TRANSLATION ELONGATION FACTOR G-RELATED"/>
    <property type="match status" value="1"/>
</dbReference>
<keyword evidence="4" id="KW-0251">Elongation factor</keyword>
<sequence>MKYTAQNIRNIAILGHQSSGKTTLAEAIAYTSKMISTKGEIEKKNTICDYLELEKEKLSSVAASFLPVEYHGYKLNFIDLPGNDDFIGEVISVTRLIKGAILVIDAEKGIQAGTLKHFQMLKKRGIPTILFINKMDKENAHFEQLLQQIHEQLGKTAVPFSYPIGHVDHFDGFVNVVDLKARRYNGKECVDDVIYDDKKLKVFELHNMICEAVAQTSDELLEKFFSGETLSLQEIHQGLRQGVLNGELTPVLVGCATKNIGLHTLLDMCIDYMPNPSDLNPYKGKDENGKEWLRKTDENEPFSAYIFKTIVDPYAGVISVFKINSGSIKIGDEVYCPQTRKTEKISTLFTLTGKTQKNISEAFAGDIIATTKLTNVQNAMTLCHPKNVIIYPKINYPTAVLFKAITPKNKTDDDKLSSVLQKLTLEDPCLEVKRNTETKQLLLGGVGLSHLEAAIYKMKTVYKVEVTLQTPKIVYRESIKKAATAEGRYIKQSGGSGYYGVVQMRFEPAVENTFTEEVFGGAVPKNYFPAVEKGFDEACEKGLLAGFPVIRIKATLLDGKYHPVDSNELAFKMAAILAFKEAYFHCQPTLLEPIYRLTIHISNDFIGDVLSDINTRRAKVISMQETEYQNQEIVALVPEAEILEYANTLKALTQGFGYFNRVYENYEEVPAHLQDKIIQENKLL</sequence>
<dbReference type="Pfam" id="PF03764">
    <property type="entry name" value="EFG_IV"/>
    <property type="match status" value="1"/>
</dbReference>
<dbReference type="InterPro" id="IPR000795">
    <property type="entry name" value="T_Tr_GTP-bd_dom"/>
</dbReference>
<evidence type="ECO:0000256" key="1">
    <source>
        <dbReference type="ARBA" id="ARBA00022741"/>
    </source>
</evidence>
<dbReference type="GO" id="GO:0032790">
    <property type="term" value="P:ribosome disassembly"/>
    <property type="evidence" value="ECO:0007669"/>
    <property type="project" value="TreeGrafter"/>
</dbReference>
<dbReference type="CDD" id="cd01434">
    <property type="entry name" value="EFG_mtEFG1_IV"/>
    <property type="match status" value="1"/>
</dbReference>
<dbReference type="InterPro" id="IPR035649">
    <property type="entry name" value="EFG_V"/>
</dbReference>
<dbReference type="InterPro" id="IPR020568">
    <property type="entry name" value="Ribosomal_Su5_D2-typ_SF"/>
</dbReference>
<dbReference type="InterPro" id="IPR014721">
    <property type="entry name" value="Ribsml_uS5_D2-typ_fold_subgr"/>
</dbReference>